<evidence type="ECO:0000256" key="1">
    <source>
        <dbReference type="PROSITE-ProRule" id="PRU00047"/>
    </source>
</evidence>
<evidence type="ECO:0000313" key="4">
    <source>
        <dbReference type="Proteomes" id="UP000092443"/>
    </source>
</evidence>
<dbReference type="InterPro" id="IPR036875">
    <property type="entry name" value="Znf_CCHC_sf"/>
</dbReference>
<dbReference type="Pfam" id="PF00098">
    <property type="entry name" value="zf-CCHC"/>
    <property type="match status" value="1"/>
</dbReference>
<dbReference type="Gene3D" id="4.10.60.10">
    <property type="entry name" value="Zinc finger, CCHC-type"/>
    <property type="match status" value="1"/>
</dbReference>
<sequence length="379" mass="41787">MLRSPVGGQAQPQSPTKVGKVPTTDAGDTAPFAWLGHHLEALTRAEPSGKVDEVDKAAQTTPPPNLRGVSKKDALEPDLKISAAKRRQPGNIDAPTAKRRNVASASKGASQNPTDQSTRVNGEDWQQVTARKKKDLALQARRGKLDAIVIAAIGKLHYADMLRKVKGEPKLKQLSEVVHKIRRTQKGDLLLRLDKNGEKTDELKNAVSFLLGDQAAVRSLKQRGSVERRDIDEITSREDICEAIKCQYVLTNAEVVSLRKAYDSTQMAIISLPREDANKLLAGGKLRVGWMVCRLREHRTPVKCYRCLKYGHISKQCEGTCDRSKVCRRCGEEGHMAKVCSNDRLCFSCKGIPNADGKHVAGSSKYPLFKRVLAARGRK</sequence>
<keyword evidence="4" id="KW-1185">Reference proteome</keyword>
<dbReference type="AlphaFoldDB" id="A0A8U0W6I4"/>
<dbReference type="RefSeq" id="XP_037880699.1">
    <property type="nucleotide sequence ID" value="XM_038024771.1"/>
</dbReference>
<dbReference type="SMART" id="SM00343">
    <property type="entry name" value="ZnF_C2HC"/>
    <property type="match status" value="2"/>
</dbReference>
<feature type="domain" description="CCHC-type" evidence="3">
    <location>
        <begin position="327"/>
        <end position="342"/>
    </location>
</feature>
<accession>A0A8U0W6I4</accession>
<dbReference type="InterPro" id="IPR001878">
    <property type="entry name" value="Znf_CCHC"/>
</dbReference>
<dbReference type="KEGG" id="gfs:119632069"/>
<evidence type="ECO:0000313" key="5">
    <source>
        <dbReference type="RefSeq" id="XP_037880699.1"/>
    </source>
</evidence>
<feature type="compositionally biased region" description="Polar residues" evidence="2">
    <location>
        <begin position="103"/>
        <end position="126"/>
    </location>
</feature>
<dbReference type="GO" id="GO:0003676">
    <property type="term" value="F:nucleic acid binding"/>
    <property type="evidence" value="ECO:0007669"/>
    <property type="project" value="InterPro"/>
</dbReference>
<keyword evidence="1" id="KW-0479">Metal-binding</keyword>
<evidence type="ECO:0000259" key="3">
    <source>
        <dbReference type="PROSITE" id="PS50158"/>
    </source>
</evidence>
<keyword evidence="1" id="KW-0862">Zinc</keyword>
<evidence type="ECO:0000256" key="2">
    <source>
        <dbReference type="SAM" id="MobiDB-lite"/>
    </source>
</evidence>
<organism evidence="4 5">
    <name type="scientific">Glossina fuscipes</name>
    <dbReference type="NCBI Taxonomy" id="7396"/>
    <lineage>
        <taxon>Eukaryota</taxon>
        <taxon>Metazoa</taxon>
        <taxon>Ecdysozoa</taxon>
        <taxon>Arthropoda</taxon>
        <taxon>Hexapoda</taxon>
        <taxon>Insecta</taxon>
        <taxon>Pterygota</taxon>
        <taxon>Neoptera</taxon>
        <taxon>Endopterygota</taxon>
        <taxon>Diptera</taxon>
        <taxon>Brachycera</taxon>
        <taxon>Muscomorpha</taxon>
        <taxon>Hippoboscoidea</taxon>
        <taxon>Glossinidae</taxon>
        <taxon>Glossina</taxon>
    </lineage>
</organism>
<feature type="compositionally biased region" description="Basic and acidic residues" evidence="2">
    <location>
        <begin position="37"/>
        <end position="56"/>
    </location>
</feature>
<dbReference type="GO" id="GO:0008270">
    <property type="term" value="F:zinc ion binding"/>
    <property type="evidence" value="ECO:0007669"/>
    <property type="project" value="UniProtKB-KW"/>
</dbReference>
<name>A0A8U0W6I4_9MUSC</name>
<keyword evidence="1" id="KW-0863">Zinc-finger</keyword>
<dbReference type="Proteomes" id="UP000092443">
    <property type="component" value="Unplaced"/>
</dbReference>
<protein>
    <submittedName>
        <fullName evidence="5">Uncharacterized protein LOC119632069</fullName>
    </submittedName>
</protein>
<feature type="compositionally biased region" description="Basic and acidic residues" evidence="2">
    <location>
        <begin position="70"/>
        <end position="79"/>
    </location>
</feature>
<dbReference type="SUPFAM" id="SSF57756">
    <property type="entry name" value="Retrovirus zinc finger-like domains"/>
    <property type="match status" value="1"/>
</dbReference>
<dbReference type="PROSITE" id="PS50158">
    <property type="entry name" value="ZF_CCHC"/>
    <property type="match status" value="2"/>
</dbReference>
<feature type="domain" description="CCHC-type" evidence="3">
    <location>
        <begin position="303"/>
        <end position="317"/>
    </location>
</feature>
<proteinExistence type="predicted"/>
<reference evidence="5" key="1">
    <citation type="submission" date="2025-08" db="UniProtKB">
        <authorList>
            <consortium name="RefSeq"/>
        </authorList>
    </citation>
    <scope>IDENTIFICATION</scope>
    <source>
        <tissue evidence="5">Whole body pupa</tissue>
    </source>
</reference>
<gene>
    <name evidence="5" type="primary">LOC119632069</name>
</gene>
<feature type="region of interest" description="Disordered" evidence="2">
    <location>
        <begin position="1"/>
        <end position="126"/>
    </location>
</feature>
<dbReference type="GeneID" id="119632069"/>